<keyword evidence="1" id="KW-1133">Transmembrane helix</keyword>
<organism evidence="3 4">
    <name type="scientific">Komagataeibacter diospyri</name>
    <dbReference type="NCBI Taxonomy" id="1932662"/>
    <lineage>
        <taxon>Bacteria</taxon>
        <taxon>Pseudomonadati</taxon>
        <taxon>Pseudomonadota</taxon>
        <taxon>Alphaproteobacteria</taxon>
        <taxon>Acetobacterales</taxon>
        <taxon>Acetobacteraceae</taxon>
        <taxon>Komagataeibacter</taxon>
    </lineage>
</organism>
<feature type="domain" description="EamA" evidence="2">
    <location>
        <begin position="44"/>
        <end position="177"/>
    </location>
</feature>
<protein>
    <submittedName>
        <fullName evidence="3">Drug/metabolite (DMT) transporter integral membrane protein</fullName>
    </submittedName>
</protein>
<feature type="domain" description="EamA" evidence="2">
    <location>
        <begin position="186"/>
        <end position="312"/>
    </location>
</feature>
<accession>A0A4P5NS32</accession>
<dbReference type="GO" id="GO:0016020">
    <property type="term" value="C:membrane"/>
    <property type="evidence" value="ECO:0007669"/>
    <property type="project" value="InterPro"/>
</dbReference>
<evidence type="ECO:0000259" key="2">
    <source>
        <dbReference type="Pfam" id="PF00892"/>
    </source>
</evidence>
<keyword evidence="4" id="KW-1185">Reference proteome</keyword>
<dbReference type="InterPro" id="IPR000620">
    <property type="entry name" value="EamA_dom"/>
</dbReference>
<dbReference type="InterPro" id="IPR037185">
    <property type="entry name" value="EmrE-like"/>
</dbReference>
<feature type="transmembrane region" description="Helical" evidence="1">
    <location>
        <begin position="300"/>
        <end position="318"/>
    </location>
</feature>
<reference evidence="4" key="1">
    <citation type="submission" date="2017-01" db="EMBL/GenBank/DDBJ databases">
        <title>Komagataeibacter sp. MSKU9 whole genome sequencing project.</title>
        <authorList>
            <person name="Matsutani M."/>
            <person name="Naloka K."/>
            <person name="Theeragool G."/>
            <person name="Yakushi T."/>
            <person name="Matsushita K."/>
        </authorList>
    </citation>
    <scope>NUCLEOTIDE SEQUENCE [LARGE SCALE GENOMIC DNA]</scope>
    <source>
        <strain evidence="4">MSKU9</strain>
    </source>
</reference>
<sequence length="352" mass="38959">MFNMGGTLAYQVVSSNVGPDLLLHSYCPLLRLRATQMNMSFFTSGMMLAFAAYSSFSISDAYSKLLAGQLDPFEVAFSGGVFGFLIIPFIRKPDESLRDIFSPQRPGMWVVRAIAIFASTAASVEAFMLLPMPEALSLMFLMPFFVTVLSVTLLREKVSGWAWLSVILGFVGVLIVLRPGVRALHLGHLCAVIAAVANAVGVIAYRLAGNNTPRLSLFGSSLFGPLVGDGLLMVGHAHWPHGLKTWLFLFGYGFLAALGQLLMMMATARAPANRVALPQYSQMLWAVAFSYFLFRQPLDNWTIVGIIVVTFSGMLNWIRQRIHFERLAMEEWRARRHMHDSTRGVTVQAPVE</sequence>
<dbReference type="PANTHER" id="PTHR22911:SF135">
    <property type="entry name" value="BLR4310 PROTEIN"/>
    <property type="match status" value="1"/>
</dbReference>
<feature type="transmembrane region" description="Helical" evidence="1">
    <location>
        <begin position="70"/>
        <end position="90"/>
    </location>
</feature>
<keyword evidence="1" id="KW-0812">Transmembrane</keyword>
<evidence type="ECO:0000256" key="1">
    <source>
        <dbReference type="SAM" id="Phobius"/>
    </source>
</evidence>
<feature type="transmembrane region" description="Helical" evidence="1">
    <location>
        <begin position="245"/>
        <end position="263"/>
    </location>
</feature>
<proteinExistence type="predicted"/>
<gene>
    <name evidence="3" type="ORF">MSKU9_0496</name>
</gene>
<dbReference type="PANTHER" id="PTHR22911">
    <property type="entry name" value="ACYL-MALONYL CONDENSING ENZYME-RELATED"/>
    <property type="match status" value="1"/>
</dbReference>
<dbReference type="SUPFAM" id="SSF103481">
    <property type="entry name" value="Multidrug resistance efflux transporter EmrE"/>
    <property type="match status" value="2"/>
</dbReference>
<keyword evidence="1" id="KW-0472">Membrane</keyword>
<dbReference type="EMBL" id="BDLU01000014">
    <property type="protein sequence ID" value="GCE82355.1"/>
    <property type="molecule type" value="Genomic_DNA"/>
</dbReference>
<dbReference type="Pfam" id="PF00892">
    <property type="entry name" value="EamA"/>
    <property type="match status" value="2"/>
</dbReference>
<dbReference type="Proteomes" id="UP000315095">
    <property type="component" value="Unassembled WGS sequence"/>
</dbReference>
<evidence type="ECO:0000313" key="4">
    <source>
        <dbReference type="Proteomes" id="UP000315095"/>
    </source>
</evidence>
<comment type="caution">
    <text evidence="3">The sequence shown here is derived from an EMBL/GenBank/DDBJ whole genome shotgun (WGS) entry which is preliminary data.</text>
</comment>
<name>A0A4P5NS32_9PROT</name>
<evidence type="ECO:0000313" key="3">
    <source>
        <dbReference type="EMBL" id="GCE82355.1"/>
    </source>
</evidence>
<feature type="transmembrane region" description="Helical" evidence="1">
    <location>
        <begin position="186"/>
        <end position="205"/>
    </location>
</feature>
<feature type="transmembrane region" description="Helical" evidence="1">
    <location>
        <begin position="110"/>
        <end position="130"/>
    </location>
</feature>
<feature type="transmembrane region" description="Helical" evidence="1">
    <location>
        <begin position="39"/>
        <end position="58"/>
    </location>
</feature>
<feature type="transmembrane region" description="Helical" evidence="1">
    <location>
        <begin position="161"/>
        <end position="180"/>
    </location>
</feature>
<feature type="transmembrane region" description="Helical" evidence="1">
    <location>
        <begin position="136"/>
        <end position="154"/>
    </location>
</feature>
<dbReference type="AlphaFoldDB" id="A0A4P5NS32"/>